<dbReference type="PANTHER" id="PTHR42939">
    <property type="entry name" value="ABC TRANSPORTER ATP-BINDING PROTEIN ALBC-RELATED"/>
    <property type="match status" value="1"/>
</dbReference>
<gene>
    <name evidence="5" type="ORF">E8A74_07420</name>
</gene>
<keyword evidence="3 5" id="KW-0067">ATP-binding</keyword>
<keyword evidence="2" id="KW-0547">Nucleotide-binding</keyword>
<evidence type="ECO:0000313" key="6">
    <source>
        <dbReference type="Proteomes" id="UP000309215"/>
    </source>
</evidence>
<dbReference type="RefSeq" id="WP_136928220.1">
    <property type="nucleotide sequence ID" value="NZ_SSMQ01000005.1"/>
</dbReference>
<sequence length="247" mass="27030">MTTTHAIEVEGLTKRFGEVTAVDGVTFAVESGEVFGFMGHNGAGKTTTLRMLLGLTPLTSGTARVLGREVGRETIEIRRTAGYLPAHYTLPPDMTPRQFLHYVGAMFGLPRDVVAARTEALLRRFDLVHAADRALRGFSTGMTQKVGLAQALLNEPRVLLLDEPTSGLDPLGRHELLELLRELARDKGVTVVFSSHILSDVEALCRRVAVLHRARLVAFGDVDHLKAQHGARTMDDLYLALVRKEAA</sequence>
<dbReference type="SUPFAM" id="SSF52540">
    <property type="entry name" value="P-loop containing nucleoside triphosphate hydrolases"/>
    <property type="match status" value="1"/>
</dbReference>
<organism evidence="5 6">
    <name type="scientific">Polyangium fumosum</name>
    <dbReference type="NCBI Taxonomy" id="889272"/>
    <lineage>
        <taxon>Bacteria</taxon>
        <taxon>Pseudomonadati</taxon>
        <taxon>Myxococcota</taxon>
        <taxon>Polyangia</taxon>
        <taxon>Polyangiales</taxon>
        <taxon>Polyangiaceae</taxon>
        <taxon>Polyangium</taxon>
    </lineage>
</organism>
<evidence type="ECO:0000256" key="3">
    <source>
        <dbReference type="ARBA" id="ARBA00022840"/>
    </source>
</evidence>
<keyword evidence="1" id="KW-0813">Transport</keyword>
<dbReference type="OrthoDB" id="9809450at2"/>
<evidence type="ECO:0000256" key="1">
    <source>
        <dbReference type="ARBA" id="ARBA00022448"/>
    </source>
</evidence>
<dbReference type="InterPro" id="IPR003593">
    <property type="entry name" value="AAA+_ATPase"/>
</dbReference>
<proteinExistence type="predicted"/>
<protein>
    <submittedName>
        <fullName evidence="5">ABC transporter ATP-binding protein</fullName>
    </submittedName>
</protein>
<dbReference type="InterPro" id="IPR051782">
    <property type="entry name" value="ABC_Transporter_VariousFunc"/>
</dbReference>
<dbReference type="Proteomes" id="UP000309215">
    <property type="component" value="Unassembled WGS sequence"/>
</dbReference>
<dbReference type="AlphaFoldDB" id="A0A4V5PND6"/>
<feature type="domain" description="ABC transporter" evidence="4">
    <location>
        <begin position="7"/>
        <end position="238"/>
    </location>
</feature>
<evidence type="ECO:0000259" key="4">
    <source>
        <dbReference type="PROSITE" id="PS50893"/>
    </source>
</evidence>
<dbReference type="CDD" id="cd03230">
    <property type="entry name" value="ABC_DR_subfamily_A"/>
    <property type="match status" value="1"/>
</dbReference>
<dbReference type="SMART" id="SM00382">
    <property type="entry name" value="AAA"/>
    <property type="match status" value="1"/>
</dbReference>
<evidence type="ECO:0000313" key="5">
    <source>
        <dbReference type="EMBL" id="TKD11946.1"/>
    </source>
</evidence>
<name>A0A4V5PND6_9BACT</name>
<accession>A0A4V5PND6</accession>
<comment type="caution">
    <text evidence="5">The sequence shown here is derived from an EMBL/GenBank/DDBJ whole genome shotgun (WGS) entry which is preliminary data.</text>
</comment>
<dbReference type="InterPro" id="IPR003439">
    <property type="entry name" value="ABC_transporter-like_ATP-bd"/>
</dbReference>
<keyword evidence="6" id="KW-1185">Reference proteome</keyword>
<dbReference type="Gene3D" id="3.40.50.300">
    <property type="entry name" value="P-loop containing nucleotide triphosphate hydrolases"/>
    <property type="match status" value="1"/>
</dbReference>
<dbReference type="GO" id="GO:0016887">
    <property type="term" value="F:ATP hydrolysis activity"/>
    <property type="evidence" value="ECO:0007669"/>
    <property type="project" value="InterPro"/>
</dbReference>
<dbReference type="InterPro" id="IPR027417">
    <property type="entry name" value="P-loop_NTPase"/>
</dbReference>
<dbReference type="PROSITE" id="PS50893">
    <property type="entry name" value="ABC_TRANSPORTER_2"/>
    <property type="match status" value="1"/>
</dbReference>
<dbReference type="GO" id="GO:0005524">
    <property type="term" value="F:ATP binding"/>
    <property type="evidence" value="ECO:0007669"/>
    <property type="project" value="UniProtKB-KW"/>
</dbReference>
<dbReference type="PANTHER" id="PTHR42939:SF1">
    <property type="entry name" value="ABC TRANSPORTER ATP-BINDING PROTEIN ALBC-RELATED"/>
    <property type="match status" value="1"/>
</dbReference>
<evidence type="ECO:0000256" key="2">
    <source>
        <dbReference type="ARBA" id="ARBA00022741"/>
    </source>
</evidence>
<reference evidence="5 6" key="1">
    <citation type="submission" date="2019-04" db="EMBL/GenBank/DDBJ databases">
        <authorList>
            <person name="Li Y."/>
            <person name="Wang J."/>
        </authorList>
    </citation>
    <scope>NUCLEOTIDE SEQUENCE [LARGE SCALE GENOMIC DNA]</scope>
    <source>
        <strain evidence="5 6">DSM 14668</strain>
    </source>
</reference>
<dbReference type="EMBL" id="SSMQ01000005">
    <property type="protein sequence ID" value="TKD11946.1"/>
    <property type="molecule type" value="Genomic_DNA"/>
</dbReference>
<dbReference type="Pfam" id="PF00005">
    <property type="entry name" value="ABC_tran"/>
    <property type="match status" value="1"/>
</dbReference>